<evidence type="ECO:0000313" key="2">
    <source>
        <dbReference type="EnsemblPlants" id="LPERR11G07970.1"/>
    </source>
</evidence>
<keyword evidence="3" id="KW-1185">Reference proteome</keyword>
<proteinExistence type="predicted"/>
<feature type="signal peptide" evidence="1">
    <location>
        <begin position="1"/>
        <end position="34"/>
    </location>
</feature>
<dbReference type="HOGENOM" id="CLU_2007193_0_0_1"/>
<dbReference type="Gramene" id="LPERR11G07970.1">
    <property type="protein sequence ID" value="LPERR11G07970.1"/>
    <property type="gene ID" value="LPERR11G07970"/>
</dbReference>
<evidence type="ECO:0000313" key="3">
    <source>
        <dbReference type="Proteomes" id="UP000032180"/>
    </source>
</evidence>
<organism evidence="2 3">
    <name type="scientific">Leersia perrieri</name>
    <dbReference type="NCBI Taxonomy" id="77586"/>
    <lineage>
        <taxon>Eukaryota</taxon>
        <taxon>Viridiplantae</taxon>
        <taxon>Streptophyta</taxon>
        <taxon>Embryophyta</taxon>
        <taxon>Tracheophyta</taxon>
        <taxon>Spermatophyta</taxon>
        <taxon>Magnoliopsida</taxon>
        <taxon>Liliopsida</taxon>
        <taxon>Poales</taxon>
        <taxon>Poaceae</taxon>
        <taxon>BOP clade</taxon>
        <taxon>Oryzoideae</taxon>
        <taxon>Oryzeae</taxon>
        <taxon>Oryzinae</taxon>
        <taxon>Leersia</taxon>
    </lineage>
</organism>
<reference evidence="2" key="3">
    <citation type="submission" date="2015-04" db="UniProtKB">
        <authorList>
            <consortium name="EnsemblPlants"/>
        </authorList>
    </citation>
    <scope>IDENTIFICATION</scope>
</reference>
<keyword evidence="1" id="KW-0732">Signal</keyword>
<feature type="chain" id="PRO_5002350334" description="Pectinesterase inhibitor domain-containing protein" evidence="1">
    <location>
        <begin position="35"/>
        <end position="124"/>
    </location>
</feature>
<evidence type="ECO:0008006" key="4">
    <source>
        <dbReference type="Google" id="ProtNLM"/>
    </source>
</evidence>
<reference evidence="3" key="2">
    <citation type="submission" date="2013-12" db="EMBL/GenBank/DDBJ databases">
        <authorList>
            <person name="Yu Y."/>
            <person name="Lee S."/>
            <person name="de Baynast K."/>
            <person name="Wissotski M."/>
            <person name="Liu L."/>
            <person name="Talag J."/>
            <person name="Goicoechea J."/>
            <person name="Angelova A."/>
            <person name="Jetty R."/>
            <person name="Kudrna D."/>
            <person name="Golser W."/>
            <person name="Rivera L."/>
            <person name="Zhang J."/>
            <person name="Wing R."/>
        </authorList>
    </citation>
    <scope>NUCLEOTIDE SEQUENCE</scope>
</reference>
<dbReference type="Proteomes" id="UP000032180">
    <property type="component" value="Chromosome 11"/>
</dbReference>
<dbReference type="AlphaFoldDB" id="A0A0D9XR22"/>
<sequence>MAAAAPPPPLLLTLTSSLFLAVAVVVAVAGVVESYTDNPSSTAAATGPVDEHKYSPARLCDKAMYPESCVEVLRMIPGLAETPPDYDALAVLLDGHTWTTLQSAAGMHAAVSQASFIFRLYMCT</sequence>
<reference evidence="2 3" key="1">
    <citation type="submission" date="2012-08" db="EMBL/GenBank/DDBJ databases">
        <title>Oryza genome evolution.</title>
        <authorList>
            <person name="Wing R.A."/>
        </authorList>
    </citation>
    <scope>NUCLEOTIDE SEQUENCE</scope>
</reference>
<protein>
    <recommendedName>
        <fullName evidence="4">Pectinesterase inhibitor domain-containing protein</fullName>
    </recommendedName>
</protein>
<dbReference type="EnsemblPlants" id="LPERR11G07970.1">
    <property type="protein sequence ID" value="LPERR11G07970.1"/>
    <property type="gene ID" value="LPERR11G07970"/>
</dbReference>
<name>A0A0D9XR22_9ORYZ</name>
<evidence type="ECO:0000256" key="1">
    <source>
        <dbReference type="SAM" id="SignalP"/>
    </source>
</evidence>
<accession>A0A0D9XR22</accession>